<evidence type="ECO:0000256" key="6">
    <source>
        <dbReference type="ARBA" id="ARBA00022475"/>
    </source>
</evidence>
<dbReference type="Gene3D" id="1.10.510.10">
    <property type="entry name" value="Transferase(Phosphotransferase) domain 1"/>
    <property type="match status" value="1"/>
</dbReference>
<evidence type="ECO:0000256" key="9">
    <source>
        <dbReference type="ARBA" id="ARBA00022927"/>
    </source>
</evidence>
<evidence type="ECO:0000256" key="11">
    <source>
        <dbReference type="ARBA" id="ARBA00023203"/>
    </source>
</evidence>
<evidence type="ECO:0000313" key="16">
    <source>
        <dbReference type="RefSeq" id="XP_014671116.1"/>
    </source>
</evidence>
<evidence type="ECO:0000256" key="8">
    <source>
        <dbReference type="ARBA" id="ARBA00022737"/>
    </source>
</evidence>
<dbReference type="PANTHER" id="PTHR21345:SF3">
    <property type="entry name" value="PROTEIN SPIRE"/>
    <property type="match status" value="1"/>
</dbReference>
<keyword evidence="15" id="KW-1185">Reference proteome</keyword>
<evidence type="ECO:0000256" key="1">
    <source>
        <dbReference type="ARBA" id="ARBA00004180"/>
    </source>
</evidence>
<keyword evidence="13" id="KW-0968">Cytoplasmic vesicle</keyword>
<dbReference type="PROSITE" id="PS51377">
    <property type="entry name" value="KIND"/>
    <property type="match status" value="1"/>
</dbReference>
<reference evidence="16" key="1">
    <citation type="submission" date="2025-08" db="UniProtKB">
        <authorList>
            <consortium name="RefSeq"/>
        </authorList>
    </citation>
    <scope>IDENTIFICATION</scope>
</reference>
<keyword evidence="9" id="KW-0653">Protein transport</keyword>
<evidence type="ECO:0000256" key="4">
    <source>
        <dbReference type="ARBA" id="ARBA00010956"/>
    </source>
</evidence>
<protein>
    <submittedName>
        <fullName evidence="16">Protein spire homolog 1-like</fullName>
    </submittedName>
</protein>
<keyword evidence="5" id="KW-0813">Transport</keyword>
<dbReference type="Proteomes" id="UP000695022">
    <property type="component" value="Unplaced"/>
</dbReference>
<feature type="domain" description="KIND" evidence="14">
    <location>
        <begin position="25"/>
        <end position="212"/>
    </location>
</feature>
<evidence type="ECO:0000256" key="7">
    <source>
        <dbReference type="ARBA" id="ARBA00022490"/>
    </source>
</evidence>
<comment type="subcellular location">
    <subcellularLocation>
        <location evidence="3">Cell membrane</location>
        <topology evidence="3">Peripheral membrane protein</topology>
        <orientation evidence="3">Cytoplasmic side</orientation>
    </subcellularLocation>
    <subcellularLocation>
        <location evidence="2">Cytoplasm</location>
        <location evidence="2">Cytoskeleton</location>
    </subcellularLocation>
    <subcellularLocation>
        <location evidence="1">Cytoplasmic vesicle membrane</location>
        <topology evidence="1">Peripheral membrane protein</topology>
        <orientation evidence="1">Cytoplasmic side</orientation>
    </subcellularLocation>
</comment>
<keyword evidence="10" id="KW-0472">Membrane</keyword>
<dbReference type="RefSeq" id="XP_014671116.1">
    <property type="nucleotide sequence ID" value="XM_014815630.1"/>
</dbReference>
<keyword evidence="12" id="KW-0206">Cytoskeleton</keyword>
<evidence type="ECO:0000256" key="12">
    <source>
        <dbReference type="ARBA" id="ARBA00023212"/>
    </source>
</evidence>
<evidence type="ECO:0000259" key="14">
    <source>
        <dbReference type="PROSITE" id="PS51377"/>
    </source>
</evidence>
<comment type="similarity">
    <text evidence="4">Belongs to the spire family.</text>
</comment>
<evidence type="ECO:0000256" key="13">
    <source>
        <dbReference type="ARBA" id="ARBA00023329"/>
    </source>
</evidence>
<dbReference type="PANTHER" id="PTHR21345">
    <property type="entry name" value="SPIRE"/>
    <property type="match status" value="1"/>
</dbReference>
<keyword evidence="7" id="KW-0963">Cytoplasm</keyword>
<keyword evidence="6" id="KW-1003">Cell membrane</keyword>
<dbReference type="Pfam" id="PF16474">
    <property type="entry name" value="KIND"/>
    <property type="match status" value="1"/>
</dbReference>
<evidence type="ECO:0000256" key="3">
    <source>
        <dbReference type="ARBA" id="ARBA00004413"/>
    </source>
</evidence>
<proteinExistence type="inferred from homology"/>
<evidence type="ECO:0000256" key="5">
    <source>
        <dbReference type="ARBA" id="ARBA00022448"/>
    </source>
</evidence>
<name>A0ABM1EFZ5_PRICU</name>
<sequence length="271" mass="29351">MTDQQQQQQQQQQPPRCVLDSQGYITLQCILDSFNTPINEEQAWAVCYQLARHLKAEWKRAGPDCRALSGADSIRLHRDGSVDVAPASEPAGSEHRLVESIGIAIFSALDYGLDGGEERSLSAPLEHLIAAMTMRGEAIANNNNNGGALQRAWQDDEGIEHDAASDGDDDAPAGSFDDVARICNARLAGADDDGAAHYKAVCRALVAESVELSTFLQRVRRNGASAALHEISNESELDEGCLDEICIADWAVLWMQVRGRAHECAGVNVRA</sequence>
<dbReference type="InterPro" id="IPR029901">
    <property type="entry name" value="Spire"/>
</dbReference>
<evidence type="ECO:0000313" key="15">
    <source>
        <dbReference type="Proteomes" id="UP000695022"/>
    </source>
</evidence>
<accession>A0ABM1EFZ5</accession>
<organism evidence="15 16">
    <name type="scientific">Priapulus caudatus</name>
    <name type="common">Priapulid worm</name>
    <dbReference type="NCBI Taxonomy" id="37621"/>
    <lineage>
        <taxon>Eukaryota</taxon>
        <taxon>Metazoa</taxon>
        <taxon>Ecdysozoa</taxon>
        <taxon>Scalidophora</taxon>
        <taxon>Priapulida</taxon>
        <taxon>Priapulimorpha</taxon>
        <taxon>Priapulimorphida</taxon>
        <taxon>Priapulidae</taxon>
        <taxon>Priapulus</taxon>
    </lineage>
</organism>
<keyword evidence="11" id="KW-0009">Actin-binding</keyword>
<evidence type="ECO:0000256" key="10">
    <source>
        <dbReference type="ARBA" id="ARBA00023136"/>
    </source>
</evidence>
<gene>
    <name evidence="16" type="primary">LOC106811898</name>
</gene>
<evidence type="ECO:0000256" key="2">
    <source>
        <dbReference type="ARBA" id="ARBA00004245"/>
    </source>
</evidence>
<keyword evidence="8" id="KW-0677">Repeat</keyword>
<dbReference type="SMART" id="SM00750">
    <property type="entry name" value="KIND"/>
    <property type="match status" value="1"/>
</dbReference>
<dbReference type="GeneID" id="106811898"/>
<dbReference type="InterPro" id="IPR011019">
    <property type="entry name" value="KIND_dom"/>
</dbReference>